<dbReference type="InParanoid" id="W2RRY4"/>
<dbReference type="PANTHER" id="PTHR11731">
    <property type="entry name" value="PROTEASE FAMILY S9B,C DIPEPTIDYL-PEPTIDASE IV-RELATED"/>
    <property type="match status" value="1"/>
</dbReference>
<evidence type="ECO:0000256" key="6">
    <source>
        <dbReference type="ARBA" id="ARBA00022438"/>
    </source>
</evidence>
<reference evidence="20 21" key="1">
    <citation type="submission" date="2013-03" db="EMBL/GenBank/DDBJ databases">
        <title>The Genome Sequence of Phialophora europaea CBS 101466.</title>
        <authorList>
            <consortium name="The Broad Institute Genomics Platform"/>
            <person name="Cuomo C."/>
            <person name="de Hoog S."/>
            <person name="Gorbushina A."/>
            <person name="Walker B."/>
            <person name="Young S.K."/>
            <person name="Zeng Q."/>
            <person name="Gargeya S."/>
            <person name="Fitzgerald M."/>
            <person name="Haas B."/>
            <person name="Abouelleil A."/>
            <person name="Allen A.W."/>
            <person name="Alvarado L."/>
            <person name="Arachchi H.M."/>
            <person name="Berlin A.M."/>
            <person name="Chapman S.B."/>
            <person name="Gainer-Dewar J."/>
            <person name="Goldberg J."/>
            <person name="Griggs A."/>
            <person name="Gujja S."/>
            <person name="Hansen M."/>
            <person name="Howarth C."/>
            <person name="Imamovic A."/>
            <person name="Ireland A."/>
            <person name="Larimer J."/>
            <person name="McCowan C."/>
            <person name="Murphy C."/>
            <person name="Pearson M."/>
            <person name="Poon T.W."/>
            <person name="Priest M."/>
            <person name="Roberts A."/>
            <person name="Saif S."/>
            <person name="Shea T."/>
            <person name="Sisk P."/>
            <person name="Sykes S."/>
            <person name="Wortman J."/>
            <person name="Nusbaum C."/>
            <person name="Birren B."/>
        </authorList>
    </citation>
    <scope>NUCLEOTIDE SEQUENCE [LARGE SCALE GENOMIC DNA]</scope>
    <source>
        <strain evidence="20 21">CBS 101466</strain>
    </source>
</reference>
<keyword evidence="9 17" id="KW-0812">Transmembrane</keyword>
<evidence type="ECO:0000256" key="10">
    <source>
        <dbReference type="ARBA" id="ARBA00022801"/>
    </source>
</evidence>
<dbReference type="VEuPathDB" id="FungiDB:HMPREF1541_05504"/>
<evidence type="ECO:0000256" key="12">
    <source>
        <dbReference type="ARBA" id="ARBA00022968"/>
    </source>
</evidence>
<keyword evidence="10" id="KW-0378">Hydrolase</keyword>
<dbReference type="InterPro" id="IPR050278">
    <property type="entry name" value="Serine_Prot_S9B/DPPIV"/>
</dbReference>
<dbReference type="EMBL" id="KB822721">
    <property type="protein sequence ID" value="ETN39281.1"/>
    <property type="molecule type" value="Genomic_DNA"/>
</dbReference>
<evidence type="ECO:0000313" key="20">
    <source>
        <dbReference type="EMBL" id="ETN39281.1"/>
    </source>
</evidence>
<evidence type="ECO:0000256" key="2">
    <source>
        <dbReference type="ARBA" id="ARBA00002218"/>
    </source>
</evidence>
<comment type="similarity">
    <text evidence="4">Belongs to the peptidase S9B family.</text>
</comment>
<dbReference type="InterPro" id="IPR002469">
    <property type="entry name" value="Peptidase_S9B_N"/>
</dbReference>
<dbReference type="Gene3D" id="2.140.10.30">
    <property type="entry name" value="Dipeptidylpeptidase IV, N-terminal domain"/>
    <property type="match status" value="1"/>
</dbReference>
<evidence type="ECO:0000256" key="17">
    <source>
        <dbReference type="SAM" id="Phobius"/>
    </source>
</evidence>
<keyword evidence="12" id="KW-0735">Signal-anchor</keyword>
<dbReference type="AlphaFoldDB" id="W2RRY4"/>
<evidence type="ECO:0000256" key="11">
    <source>
        <dbReference type="ARBA" id="ARBA00022825"/>
    </source>
</evidence>
<dbReference type="Gene3D" id="3.40.50.1820">
    <property type="entry name" value="alpha/beta hydrolase"/>
    <property type="match status" value="1"/>
</dbReference>
<proteinExistence type="inferred from homology"/>
<comment type="catalytic activity">
    <reaction evidence="1">
        <text>Release of an N-terminal dipeptide, Xaa-Yaa-|-Zaa-, from a polypeptide, preferentially when Yaa is Pro, provided Zaa is neither Pro nor hydroxyproline.</text>
        <dbReference type="EC" id="3.4.14.5"/>
    </reaction>
</comment>
<dbReference type="STRING" id="1220924.W2RRY4"/>
<keyword evidence="8" id="KW-0645">Protease</keyword>
<keyword evidence="14 17" id="KW-0472">Membrane</keyword>
<dbReference type="GO" id="GO:0005886">
    <property type="term" value="C:plasma membrane"/>
    <property type="evidence" value="ECO:0007669"/>
    <property type="project" value="TreeGrafter"/>
</dbReference>
<evidence type="ECO:0000256" key="16">
    <source>
        <dbReference type="SAM" id="MobiDB-lite"/>
    </source>
</evidence>
<keyword evidence="15" id="KW-0325">Glycoprotein</keyword>
<evidence type="ECO:0000259" key="18">
    <source>
        <dbReference type="Pfam" id="PF00326"/>
    </source>
</evidence>
<evidence type="ECO:0000256" key="7">
    <source>
        <dbReference type="ARBA" id="ARBA00022554"/>
    </source>
</evidence>
<feature type="compositionally biased region" description="Basic and acidic residues" evidence="16">
    <location>
        <begin position="97"/>
        <end position="107"/>
    </location>
</feature>
<keyword evidence="21" id="KW-1185">Reference proteome</keyword>
<evidence type="ECO:0000256" key="15">
    <source>
        <dbReference type="ARBA" id="ARBA00023180"/>
    </source>
</evidence>
<dbReference type="GO" id="GO:0006508">
    <property type="term" value="P:proteolysis"/>
    <property type="evidence" value="ECO:0007669"/>
    <property type="project" value="UniProtKB-KW"/>
</dbReference>
<dbReference type="eggNOG" id="KOG2100">
    <property type="taxonomic scope" value="Eukaryota"/>
</dbReference>
<keyword evidence="7" id="KW-0926">Vacuole</keyword>
<comment type="subcellular location">
    <subcellularLocation>
        <location evidence="3">Vacuole membrane</location>
        <topology evidence="3">Single-pass type II membrane protein</topology>
    </subcellularLocation>
</comment>
<dbReference type="FunCoup" id="W2RRY4">
    <property type="interactions" value="314"/>
</dbReference>
<dbReference type="Pfam" id="PF00326">
    <property type="entry name" value="Peptidase_S9"/>
    <property type="match status" value="1"/>
</dbReference>
<evidence type="ECO:0000259" key="19">
    <source>
        <dbReference type="Pfam" id="PF00930"/>
    </source>
</evidence>
<dbReference type="InterPro" id="IPR029058">
    <property type="entry name" value="AB_hydrolase_fold"/>
</dbReference>
<dbReference type="GeneID" id="19972843"/>
<dbReference type="EC" id="3.4.14.5" evidence="5"/>
<evidence type="ECO:0000256" key="4">
    <source>
        <dbReference type="ARBA" id="ARBA00006150"/>
    </source>
</evidence>
<evidence type="ECO:0000256" key="13">
    <source>
        <dbReference type="ARBA" id="ARBA00022989"/>
    </source>
</evidence>
<dbReference type="InterPro" id="IPR001375">
    <property type="entry name" value="Peptidase_S9_cat"/>
</dbReference>
<dbReference type="GO" id="GO:0005774">
    <property type="term" value="C:vacuolar membrane"/>
    <property type="evidence" value="ECO:0007669"/>
    <property type="project" value="UniProtKB-SubCell"/>
</dbReference>
<dbReference type="SUPFAM" id="SSF82171">
    <property type="entry name" value="DPP6 N-terminal domain-like"/>
    <property type="match status" value="1"/>
</dbReference>
<dbReference type="Pfam" id="PF00930">
    <property type="entry name" value="DPPIV_N"/>
    <property type="match status" value="1"/>
</dbReference>
<name>W2RRY4_CYPE1</name>
<feature type="domain" description="Peptidase S9 prolyl oligopeptidase catalytic" evidence="18">
    <location>
        <begin position="706"/>
        <end position="910"/>
    </location>
</feature>
<protein>
    <recommendedName>
        <fullName evidence="5">dipeptidyl-peptidase IV</fullName>
        <ecNumber evidence="5">3.4.14.5</ecNumber>
    </recommendedName>
</protein>
<comment type="function">
    <text evidence="2">Type IV dipeptidyl-peptidase which removes N-terminal dipeptides sequentially from polypeptides having unsubstituted N-termini provided that the penultimate residue is proline.</text>
</comment>
<organism evidence="20 21">
    <name type="scientific">Cyphellophora europaea (strain CBS 101466)</name>
    <name type="common">Phialophora europaea</name>
    <dbReference type="NCBI Taxonomy" id="1220924"/>
    <lineage>
        <taxon>Eukaryota</taxon>
        <taxon>Fungi</taxon>
        <taxon>Dikarya</taxon>
        <taxon>Ascomycota</taxon>
        <taxon>Pezizomycotina</taxon>
        <taxon>Eurotiomycetes</taxon>
        <taxon>Chaetothyriomycetidae</taxon>
        <taxon>Chaetothyriales</taxon>
        <taxon>Cyphellophoraceae</taxon>
        <taxon>Cyphellophora</taxon>
    </lineage>
</organism>
<feature type="transmembrane region" description="Helical" evidence="17">
    <location>
        <begin position="115"/>
        <end position="136"/>
    </location>
</feature>
<dbReference type="RefSeq" id="XP_008718066.1">
    <property type="nucleotide sequence ID" value="XM_008719844.1"/>
</dbReference>
<evidence type="ECO:0000256" key="3">
    <source>
        <dbReference type="ARBA" id="ARBA00004576"/>
    </source>
</evidence>
<keyword evidence="6" id="KW-0031">Aminopeptidase</keyword>
<evidence type="ECO:0000256" key="1">
    <source>
        <dbReference type="ARBA" id="ARBA00001257"/>
    </source>
</evidence>
<feature type="compositionally biased region" description="Low complexity" evidence="16">
    <location>
        <begin position="35"/>
        <end position="45"/>
    </location>
</feature>
<dbReference type="GO" id="GO:0008236">
    <property type="term" value="F:serine-type peptidase activity"/>
    <property type="evidence" value="ECO:0007669"/>
    <property type="project" value="UniProtKB-KW"/>
</dbReference>
<dbReference type="GO" id="GO:0008239">
    <property type="term" value="F:dipeptidyl-peptidase activity"/>
    <property type="evidence" value="ECO:0007669"/>
    <property type="project" value="UniProtKB-EC"/>
</dbReference>
<feature type="region of interest" description="Disordered" evidence="16">
    <location>
        <begin position="1"/>
        <end position="45"/>
    </location>
</feature>
<dbReference type="GO" id="GO:0004177">
    <property type="term" value="F:aminopeptidase activity"/>
    <property type="evidence" value="ECO:0007669"/>
    <property type="project" value="UniProtKB-KW"/>
</dbReference>
<dbReference type="OrthoDB" id="16520at2759"/>
<gene>
    <name evidence="20" type="ORF">HMPREF1541_05504</name>
</gene>
<dbReference type="MEROPS" id="S09.006"/>
<evidence type="ECO:0000256" key="9">
    <source>
        <dbReference type="ARBA" id="ARBA00022692"/>
    </source>
</evidence>
<dbReference type="FunFam" id="3.40.50.1820:FF:000003">
    <property type="entry name" value="Dipeptidyl peptidase 4"/>
    <property type="match status" value="1"/>
</dbReference>
<keyword evidence="13 17" id="KW-1133">Transmembrane helix</keyword>
<evidence type="ECO:0000256" key="14">
    <source>
        <dbReference type="ARBA" id="ARBA00023136"/>
    </source>
</evidence>
<feature type="domain" description="Dipeptidylpeptidase IV N-terminal" evidence="19">
    <location>
        <begin position="247"/>
        <end position="623"/>
    </location>
</feature>
<evidence type="ECO:0000256" key="5">
    <source>
        <dbReference type="ARBA" id="ARBA00012062"/>
    </source>
</evidence>
<feature type="region of interest" description="Disordered" evidence="16">
    <location>
        <begin position="60"/>
        <end position="107"/>
    </location>
</feature>
<dbReference type="Proteomes" id="UP000030752">
    <property type="component" value="Unassembled WGS sequence"/>
</dbReference>
<keyword evidence="11" id="KW-0720">Serine protease</keyword>
<accession>W2RRY4</accession>
<dbReference type="SUPFAM" id="SSF53474">
    <property type="entry name" value="alpha/beta-Hydrolases"/>
    <property type="match status" value="1"/>
</dbReference>
<dbReference type="HOGENOM" id="CLU_006105_0_1_1"/>
<dbReference type="PANTHER" id="PTHR11731:SF200">
    <property type="entry name" value="DIPEPTIDYL PEPTIDASE 10, ISOFORM B"/>
    <property type="match status" value="1"/>
</dbReference>
<evidence type="ECO:0000313" key="21">
    <source>
        <dbReference type="Proteomes" id="UP000030752"/>
    </source>
</evidence>
<evidence type="ECO:0000256" key="8">
    <source>
        <dbReference type="ARBA" id="ARBA00022670"/>
    </source>
</evidence>
<sequence>MATPGQPEEHQSLLADVEVDGPTSDENPSRAGRNSTDSVSSASTTSLVLENLNEYGDYAEKEGFVGKGRRSSGQGRRSEGLYRDDESDPEIPPALAHDGDGAGRGHDMTKSLRRAIWACAVIAAVGWALAIAVFLFSGRHKTGTYQYDDENPRIGSGKRITLDQLNRGDWHMQTAPITWIPGPNGEDGLVVEVGARGKDYLVVEDIRSRAKDRLKEGEQVFATRTLMKTRVFNYNSKTYTAESLVVSPDMKKVLVMVNKEKVFRHSSTGIHFVLDVEKQAWEPLDIDKPDARVQLAQWSPKGDAIAFTRDNNLFVRMTDTGAIRQITDDGGTEYFYGIPDWVYEEEVFSGNSATWWSRDDQFVAFLRTNETAVPEYPVDYYIQRPSGKQPEEGQEFYPETKKIKYPKAGAPNPVVDLLFYDVKRNEHFEVEVSGGFSDENRLITNVLWADDGKALVQEANRESDRIRYVLVDVEKRTGKTVRDINLKEQDLGWVEPAQQVQYVPADPDNGRPNDGYIDTIVYEGYDHLAYYTPIDNDKPVMLTSGKWEVDSGTAAIDLKNNLVYFISTAVAITQRHLYSVSLTKPANSMQPVTPVNSPGYWAATFSPLASYIFLTYGGPSIPYQMVQSAPHIHDDFAIILEDNTPLAQMAATHELPHLIYTNVTINNFTLQVLERRPPHFDPKHQYPVVFYQYSGPGSQSVARKFSVDFQAYLAATENYIVVTVDGRGTGFSGLDHRKVMRGHFGTVEPEDQIAVAKLFAKKDYVDSERMAIWGWSYGGYTTLKTLEVDAGETFHYGMAVAPVTDWRFYDSIYTERYMLTPEDNGEGYARAAVSNVSAISQNVRWLIMHGTGDDNVHMQNTLTLLDKFDLAGVGNYDVHVWPDSDHSIYFHGANKLVWERLSGWLEKAFAGDYYPKVDGVVDGNGSR</sequence>